<protein>
    <recommendedName>
        <fullName evidence="3">HEAT repeat domain-containing protein</fullName>
    </recommendedName>
</protein>
<dbReference type="EMBL" id="JADLRE010000007">
    <property type="protein sequence ID" value="MBF6225641.1"/>
    <property type="molecule type" value="Genomic_DNA"/>
</dbReference>
<keyword evidence="2" id="KW-1185">Reference proteome</keyword>
<dbReference type="RefSeq" id="WP_195032884.1">
    <property type="nucleotide sequence ID" value="NZ_JADLRE010000007.1"/>
</dbReference>
<evidence type="ECO:0000313" key="1">
    <source>
        <dbReference type="EMBL" id="MBF6225641.1"/>
    </source>
</evidence>
<name>A0ABS0C799_9NOCA</name>
<comment type="caution">
    <text evidence="1">The sequence shown here is derived from an EMBL/GenBank/DDBJ whole genome shotgun (WGS) entry which is preliminary data.</text>
</comment>
<gene>
    <name evidence="1" type="ORF">IU470_11065</name>
</gene>
<organism evidence="1 2">
    <name type="scientific">Nocardia abscessus</name>
    <dbReference type="NCBI Taxonomy" id="120957"/>
    <lineage>
        <taxon>Bacteria</taxon>
        <taxon>Bacillati</taxon>
        <taxon>Actinomycetota</taxon>
        <taxon>Actinomycetes</taxon>
        <taxon>Mycobacteriales</taxon>
        <taxon>Nocardiaceae</taxon>
        <taxon>Nocardia</taxon>
    </lineage>
</organism>
<dbReference type="Proteomes" id="UP000807309">
    <property type="component" value="Unassembled WGS sequence"/>
</dbReference>
<proteinExistence type="predicted"/>
<accession>A0ABS0C799</accession>
<sequence length="137" mass="15197">MDTSDVDAELSSILARSRSGDNATRIEAIPDLGRRIQSSSARERLREIMIDDEIVTMRVDAAEQLVRAGGEDGLLAVLTELGRRRSDPDIDYTAYMLSELDNFGEFPVLRTALSIDQSRLSPDAKVGLSNLRELMNK</sequence>
<reference evidence="1 2" key="1">
    <citation type="submission" date="2020-10" db="EMBL/GenBank/DDBJ databases">
        <title>Identification of Nocardia species via Next-generation sequencing and recognition of intraspecies genetic diversity.</title>
        <authorList>
            <person name="Li P."/>
            <person name="Li P."/>
            <person name="Lu B."/>
        </authorList>
    </citation>
    <scope>NUCLEOTIDE SEQUENCE [LARGE SCALE GENOMIC DNA]</scope>
    <source>
        <strain evidence="1 2">N-11</strain>
    </source>
</reference>
<evidence type="ECO:0000313" key="2">
    <source>
        <dbReference type="Proteomes" id="UP000807309"/>
    </source>
</evidence>
<evidence type="ECO:0008006" key="3">
    <source>
        <dbReference type="Google" id="ProtNLM"/>
    </source>
</evidence>